<feature type="transmembrane region" description="Helical" evidence="2">
    <location>
        <begin position="6"/>
        <end position="28"/>
    </location>
</feature>
<sequence length="70" mass="7580">MQREIPTWLAALVIAAVVLVVVGVFVYLQRRQPPTVPEEQIKNPPNPAFTARPNMPPMQPGAPSPAAPGR</sequence>
<evidence type="ECO:0000313" key="4">
    <source>
        <dbReference type="Proteomes" id="UP000236173"/>
    </source>
</evidence>
<dbReference type="Proteomes" id="UP000236173">
    <property type="component" value="Unassembled WGS sequence"/>
</dbReference>
<dbReference type="AlphaFoldDB" id="A0A2H5XE71"/>
<gene>
    <name evidence="3" type="ORF">HRbin17_01961</name>
</gene>
<evidence type="ECO:0000256" key="1">
    <source>
        <dbReference type="SAM" id="MobiDB-lite"/>
    </source>
</evidence>
<reference evidence="4" key="1">
    <citation type="submission" date="2017-09" db="EMBL/GenBank/DDBJ databases">
        <title>Metaegenomics of thermophilic ammonia-oxidizing enrichment culture.</title>
        <authorList>
            <person name="Kato S."/>
            <person name="Suzuki K."/>
        </authorList>
    </citation>
    <scope>NUCLEOTIDE SEQUENCE [LARGE SCALE GENOMIC DNA]</scope>
</reference>
<comment type="caution">
    <text evidence="3">The sequence shown here is derived from an EMBL/GenBank/DDBJ whole genome shotgun (WGS) entry which is preliminary data.</text>
</comment>
<keyword evidence="2" id="KW-1133">Transmembrane helix</keyword>
<protein>
    <submittedName>
        <fullName evidence="3">Uncharacterized protein</fullName>
    </submittedName>
</protein>
<evidence type="ECO:0000256" key="2">
    <source>
        <dbReference type="SAM" id="Phobius"/>
    </source>
</evidence>
<proteinExistence type="predicted"/>
<evidence type="ECO:0000313" key="3">
    <source>
        <dbReference type="EMBL" id="GBC99437.1"/>
    </source>
</evidence>
<accession>A0A2H5XE71</accession>
<keyword evidence="2" id="KW-0812">Transmembrane</keyword>
<keyword evidence="2" id="KW-0472">Membrane</keyword>
<organism evidence="3 4">
    <name type="scientific">Candidatus Fervidibacter japonicus</name>
    <dbReference type="NCBI Taxonomy" id="2035412"/>
    <lineage>
        <taxon>Bacteria</taxon>
        <taxon>Candidatus Fervidibacterota</taxon>
        <taxon>Candidatus Fervidibacter</taxon>
    </lineage>
</organism>
<feature type="compositionally biased region" description="Pro residues" evidence="1">
    <location>
        <begin position="54"/>
        <end position="70"/>
    </location>
</feature>
<dbReference type="EMBL" id="BEHT01000027">
    <property type="protein sequence ID" value="GBC99437.1"/>
    <property type="molecule type" value="Genomic_DNA"/>
</dbReference>
<feature type="region of interest" description="Disordered" evidence="1">
    <location>
        <begin position="35"/>
        <end position="70"/>
    </location>
</feature>
<name>A0A2H5XE71_9BACT</name>